<accession>A0ABQ4T6M5</accession>
<dbReference type="Proteomes" id="UP001055156">
    <property type="component" value="Unassembled WGS sequence"/>
</dbReference>
<evidence type="ECO:0000259" key="1">
    <source>
        <dbReference type="Pfam" id="PF00534"/>
    </source>
</evidence>
<dbReference type="CDD" id="cd03801">
    <property type="entry name" value="GT4_PimA-like"/>
    <property type="match status" value="1"/>
</dbReference>
<dbReference type="PANTHER" id="PTHR46656">
    <property type="entry name" value="PUTATIVE-RELATED"/>
    <property type="match status" value="1"/>
</dbReference>
<keyword evidence="3" id="KW-1185">Reference proteome</keyword>
<protein>
    <recommendedName>
        <fullName evidence="1">Glycosyl transferase family 1 domain-containing protein</fullName>
    </recommendedName>
</protein>
<dbReference type="Pfam" id="PF00534">
    <property type="entry name" value="Glycos_transf_1"/>
    <property type="match status" value="1"/>
</dbReference>
<dbReference type="InterPro" id="IPR001296">
    <property type="entry name" value="Glyco_trans_1"/>
</dbReference>
<proteinExistence type="predicted"/>
<reference evidence="2" key="2">
    <citation type="submission" date="2021-08" db="EMBL/GenBank/DDBJ databases">
        <authorList>
            <person name="Tani A."/>
            <person name="Ola A."/>
            <person name="Ogura Y."/>
            <person name="Katsura K."/>
            <person name="Hayashi T."/>
        </authorList>
    </citation>
    <scope>NUCLEOTIDE SEQUENCE</scope>
    <source>
        <strain evidence="2">NBRC 15689</strain>
    </source>
</reference>
<name>A0ABQ4T6M5_METOR</name>
<evidence type="ECO:0000313" key="2">
    <source>
        <dbReference type="EMBL" id="GJE26666.1"/>
    </source>
</evidence>
<dbReference type="Gene3D" id="3.40.50.2000">
    <property type="entry name" value="Glycogen Phosphorylase B"/>
    <property type="match status" value="1"/>
</dbReference>
<dbReference type="EMBL" id="BPQV01000004">
    <property type="protein sequence ID" value="GJE26666.1"/>
    <property type="molecule type" value="Genomic_DNA"/>
</dbReference>
<dbReference type="PANTHER" id="PTHR46656:SF3">
    <property type="entry name" value="PUTATIVE-RELATED"/>
    <property type="match status" value="1"/>
</dbReference>
<evidence type="ECO:0000313" key="3">
    <source>
        <dbReference type="Proteomes" id="UP001055156"/>
    </source>
</evidence>
<feature type="domain" description="Glycosyl transferase family 1" evidence="1">
    <location>
        <begin position="533"/>
        <end position="589"/>
    </location>
</feature>
<sequence length="670" mass="75856">MAASAQSNIEVMFEAADAAADPEKLISKYLRFELHRLTRDHFKAEMTGSLQERMHLLLWYLTDYVQHRNAEHKIPLSADQIAFLNKPMPIAGASPAVTVAFWHFVARERPTHLQLDNAITLREAVYWWCVEKAPSLRLEGALVTPDQIAILKETIPGPGGEFPLNGFMAGYFAHHPELQSLNMEHSRDRGALFFYLMLLSYKTPYLSQFLPADAVRKMMALDPGGTSKFDRIVARQVYADRSKTEQARALRDKGERLLKKSGYWYGRFEKRRPHGHFGRCYDNRLQLGPEVEPGVALIGPIHQTSGLGQATRLSYDILSRAESHRPTVHPFAMDNPAPVGFASTFELNAYDRKREINLIHLNAESIPLAFAYEDKEVFSDSYNIGYFFWELNKIPKCQHLALEMLDEIWVSSEYNREIYESYTGKPVINVGMAVEPLPSVGTFDRATYGLDPGSCIFLTTFDSFSFIERKNPLAVLEAFRAAFPNGDEKVHLVIKTQNRTKVGDPHQIGVWRKVDRFVQADPRMLIIDETLTYADLLALKAGCDCYVSLHRSEGWGFGMIEAMQLAKPVIATAYSGNMDFCHQNTAYLVDYQLIGVQPSEYIFVERGSVWADPSVEHAAALMKQVASDPQGARRKGEQAARFIADNFSLDRIAKRYGARLAAVRDLLKKR</sequence>
<reference evidence="2" key="1">
    <citation type="journal article" date="2021" name="Front. Microbiol.">
        <title>Comprehensive Comparative Genomics and Phenotyping of Methylobacterium Species.</title>
        <authorList>
            <person name="Alessa O."/>
            <person name="Ogura Y."/>
            <person name="Fujitani Y."/>
            <person name="Takami H."/>
            <person name="Hayashi T."/>
            <person name="Sahin N."/>
            <person name="Tani A."/>
        </authorList>
    </citation>
    <scope>NUCLEOTIDE SEQUENCE</scope>
    <source>
        <strain evidence="2">NBRC 15689</strain>
    </source>
</reference>
<organism evidence="2 3">
    <name type="scientific">Methylobacterium organophilum</name>
    <dbReference type="NCBI Taxonomy" id="410"/>
    <lineage>
        <taxon>Bacteria</taxon>
        <taxon>Pseudomonadati</taxon>
        <taxon>Pseudomonadota</taxon>
        <taxon>Alphaproteobacteria</taxon>
        <taxon>Hyphomicrobiales</taxon>
        <taxon>Methylobacteriaceae</taxon>
        <taxon>Methylobacterium</taxon>
    </lineage>
</organism>
<comment type="caution">
    <text evidence="2">The sequence shown here is derived from an EMBL/GenBank/DDBJ whole genome shotgun (WGS) entry which is preliminary data.</text>
</comment>
<gene>
    <name evidence="2" type="ORF">LKMONMHP_1517</name>
</gene>
<dbReference type="SUPFAM" id="SSF53756">
    <property type="entry name" value="UDP-Glycosyltransferase/glycogen phosphorylase"/>
    <property type="match status" value="1"/>
</dbReference>